<evidence type="ECO:0000313" key="5">
    <source>
        <dbReference type="EMBL" id="MDS1268753.1"/>
    </source>
</evidence>
<dbReference type="PROSITE" id="PS51463">
    <property type="entry name" value="P_GLUCOSE_ISOMERASE_3"/>
    <property type="match status" value="1"/>
</dbReference>
<evidence type="ECO:0000313" key="6">
    <source>
        <dbReference type="Proteomes" id="UP001250214"/>
    </source>
</evidence>
<evidence type="ECO:0000256" key="2">
    <source>
        <dbReference type="ARBA" id="ARBA00023152"/>
    </source>
</evidence>
<protein>
    <recommendedName>
        <fullName evidence="4">Glucose-6-phosphate isomerase</fullName>
        <ecNumber evidence="4">5.3.1.9</ecNumber>
    </recommendedName>
</protein>
<dbReference type="EC" id="5.3.1.9" evidence="4"/>
<proteinExistence type="inferred from homology"/>
<keyword evidence="6" id="KW-1185">Reference proteome</keyword>
<evidence type="ECO:0000256" key="4">
    <source>
        <dbReference type="RuleBase" id="RU000612"/>
    </source>
</evidence>
<dbReference type="SUPFAM" id="SSF53697">
    <property type="entry name" value="SIS domain"/>
    <property type="match status" value="1"/>
</dbReference>
<gene>
    <name evidence="5" type="ORF">RIF23_00425</name>
</gene>
<dbReference type="Proteomes" id="UP001250214">
    <property type="component" value="Unassembled WGS sequence"/>
</dbReference>
<dbReference type="Pfam" id="PF00342">
    <property type="entry name" value="PGI"/>
    <property type="match status" value="1"/>
</dbReference>
<accession>A0ABU2H0C0</accession>
<comment type="similarity">
    <text evidence="4">Belongs to the GPI family.</text>
</comment>
<dbReference type="PANTHER" id="PTHR11469">
    <property type="entry name" value="GLUCOSE-6-PHOSPHATE ISOMERASE"/>
    <property type="match status" value="1"/>
</dbReference>
<sequence>MPATESGEASAPPAATSTVSAGGLTVSARSAVHNAARAALESLVEDRVAPRLTERDSELWGPDAAAEAAVRLDWLRLPRTSRELLPRLSELAANTRDAGLDHVVLSGMGGSSLAPEVIAASRGCELTVLDTTDPQQVHSCLADRLERTVLVVASKSGTTIETDSHRRAYEQAFREAGIDPADRIVAVTDPGSPLAELAQERGYSLVLADPNVGGRYSALSAFGLVPAALAGVDVAALLDEAEALMASLSAPPEENPALILGALLGGWWGHDKLLVTGSASTGLGDWIEQLVAESTGKDGTGLLPVVVPETSVPGVAPAPDAHALRVETAATAGASETTALVDTTVTGPLGAQFLAWEYATAVAGRLLGIDPFNQPNVTESKDNTKALLAAPEDENTGTPASKPHLVAGPVEVYLGDSPASRELAVHEDLPDLLRALLATVPEDGYLAVLAYLDRDVDTRATEIRTLLARGTTRPVTFGWGPRYLHSTGQYHKGGPRSGAFLQITGEAPQDVAIPDRPYTFARLQRAQAQGDLEALTRRDRPTVRLHLRDRAEGVARVVDALRRVAS</sequence>
<keyword evidence="2 4" id="KW-0324">Glycolysis</keyword>
<dbReference type="GO" id="GO:0016853">
    <property type="term" value="F:isomerase activity"/>
    <property type="evidence" value="ECO:0007669"/>
    <property type="project" value="UniProtKB-KW"/>
</dbReference>
<evidence type="ECO:0000256" key="3">
    <source>
        <dbReference type="ARBA" id="ARBA00023235"/>
    </source>
</evidence>
<organism evidence="5 6">
    <name type="scientific">Lipingzhangella rawalii</name>
    <dbReference type="NCBI Taxonomy" id="2055835"/>
    <lineage>
        <taxon>Bacteria</taxon>
        <taxon>Bacillati</taxon>
        <taxon>Actinomycetota</taxon>
        <taxon>Actinomycetes</taxon>
        <taxon>Streptosporangiales</taxon>
        <taxon>Nocardiopsidaceae</taxon>
        <taxon>Lipingzhangella</taxon>
    </lineage>
</organism>
<comment type="pathway">
    <text evidence="4">Carbohydrate degradation; glycolysis; D-glyceraldehyde 3-phosphate and glycerone phosphate from D-glucose: step 2/4.</text>
</comment>
<keyword evidence="1 4" id="KW-0312">Gluconeogenesis</keyword>
<dbReference type="RefSeq" id="WP_310911188.1">
    <property type="nucleotide sequence ID" value="NZ_JAVLVT010000001.1"/>
</dbReference>
<reference evidence="6" key="1">
    <citation type="submission" date="2023-07" db="EMBL/GenBank/DDBJ databases">
        <title>Novel species in the genus Lipingzhangella isolated from Sambhar Salt Lake.</title>
        <authorList>
            <person name="Jiya N."/>
            <person name="Kajale S."/>
            <person name="Sharma A."/>
        </authorList>
    </citation>
    <scope>NUCLEOTIDE SEQUENCE [LARGE SCALE GENOMIC DNA]</scope>
    <source>
        <strain evidence="6">LS1_29</strain>
    </source>
</reference>
<dbReference type="PRINTS" id="PR00662">
    <property type="entry name" value="G6PISOMERASE"/>
</dbReference>
<evidence type="ECO:0000256" key="1">
    <source>
        <dbReference type="ARBA" id="ARBA00022432"/>
    </source>
</evidence>
<dbReference type="InterPro" id="IPR001672">
    <property type="entry name" value="G6P_Isomerase"/>
</dbReference>
<dbReference type="Gene3D" id="3.40.50.10490">
    <property type="entry name" value="Glucose-6-phosphate isomerase like protein, domain 1"/>
    <property type="match status" value="3"/>
</dbReference>
<dbReference type="EMBL" id="JAVLVT010000001">
    <property type="protein sequence ID" value="MDS1268753.1"/>
    <property type="molecule type" value="Genomic_DNA"/>
</dbReference>
<keyword evidence="3 4" id="KW-0413">Isomerase</keyword>
<dbReference type="PANTHER" id="PTHR11469:SF1">
    <property type="entry name" value="GLUCOSE-6-PHOSPHATE ISOMERASE"/>
    <property type="match status" value="1"/>
</dbReference>
<comment type="catalytic activity">
    <reaction evidence="4">
        <text>alpha-D-glucose 6-phosphate = beta-D-fructose 6-phosphate</text>
        <dbReference type="Rhea" id="RHEA:11816"/>
        <dbReference type="ChEBI" id="CHEBI:57634"/>
        <dbReference type="ChEBI" id="CHEBI:58225"/>
        <dbReference type="EC" id="5.3.1.9"/>
    </reaction>
</comment>
<name>A0ABU2H0C0_9ACTN</name>
<comment type="caution">
    <text evidence="5">The sequence shown here is derived from an EMBL/GenBank/DDBJ whole genome shotgun (WGS) entry which is preliminary data.</text>
</comment>
<dbReference type="InterPro" id="IPR046348">
    <property type="entry name" value="SIS_dom_sf"/>
</dbReference>